<dbReference type="SUPFAM" id="SSF48264">
    <property type="entry name" value="Cytochrome P450"/>
    <property type="match status" value="1"/>
</dbReference>
<dbReference type="EMBL" id="HM071004">
    <property type="protein sequence ID" value="ADI59538.1"/>
    <property type="molecule type" value="Genomic_DNA"/>
</dbReference>
<evidence type="ECO:0000256" key="7">
    <source>
        <dbReference type="PIRSR" id="PIRSR602401-1"/>
    </source>
</evidence>
<dbReference type="InterPro" id="IPR017972">
    <property type="entry name" value="Cyt_P450_CS"/>
</dbReference>
<protein>
    <submittedName>
        <fullName evidence="9">CorO</fullName>
    </submittedName>
    <submittedName>
        <fullName evidence="10">Cytochrome P450</fullName>
    </submittedName>
</protein>
<dbReference type="BioCyc" id="MetaCyc:MONOMER-124389"/>
<feature type="binding site" description="axial binding residue" evidence="7">
    <location>
        <position position="385"/>
    </location>
    <ligand>
        <name>heme</name>
        <dbReference type="ChEBI" id="CHEBI:30413"/>
    </ligand>
    <ligandPart>
        <name>Fe</name>
        <dbReference type="ChEBI" id="CHEBI:18248"/>
    </ligandPart>
</feature>
<evidence type="ECO:0000313" key="9">
    <source>
        <dbReference type="EMBL" id="ADI59538.1"/>
    </source>
</evidence>
<evidence type="ECO:0000256" key="8">
    <source>
        <dbReference type="RuleBase" id="RU000461"/>
    </source>
</evidence>
<dbReference type="EMBL" id="CP034669">
    <property type="protein sequence ID" value="QAT84746.1"/>
    <property type="molecule type" value="Genomic_DNA"/>
</dbReference>
<evidence type="ECO:0000256" key="5">
    <source>
        <dbReference type="ARBA" id="ARBA00023004"/>
    </source>
</evidence>
<dbReference type="AlphaFoldDB" id="D7RK18"/>
<gene>
    <name evidence="9" type="primary">corO</name>
    <name evidence="10" type="ORF">EJ065_3180</name>
</gene>
<accession>D7RK18</accession>
<reference evidence="10 11" key="2">
    <citation type="submission" date="2018-12" db="EMBL/GenBank/DDBJ databases">
        <title>Complete Genome Sequence of the Corallopyronin A producing Myxobacterium Corallococcus coralloides B035.</title>
        <authorList>
            <person name="Bouhired S.M."/>
            <person name="Rupp O."/>
            <person name="Blom J."/>
            <person name="Schaeberle T.F."/>
            <person name="Kehraus S."/>
            <person name="Schiefer A."/>
            <person name="Pfarr K."/>
            <person name="Goesmann A."/>
            <person name="Hoerauf A."/>
            <person name="Koenig G.M."/>
        </authorList>
    </citation>
    <scope>NUCLEOTIDE SEQUENCE [LARGE SCALE GENOMIC DNA]</scope>
    <source>
        <strain evidence="10 11">B035</strain>
    </source>
</reference>
<evidence type="ECO:0000313" key="11">
    <source>
        <dbReference type="Proteomes" id="UP000288758"/>
    </source>
</evidence>
<comment type="similarity">
    <text evidence="1 8">Belongs to the cytochrome P450 family.</text>
</comment>
<keyword evidence="3 7" id="KW-0479">Metal-binding</keyword>
<dbReference type="Pfam" id="PF00067">
    <property type="entry name" value="p450"/>
    <property type="match status" value="1"/>
</dbReference>
<dbReference type="Proteomes" id="UP000288758">
    <property type="component" value="Chromosome"/>
</dbReference>
<evidence type="ECO:0000256" key="2">
    <source>
        <dbReference type="ARBA" id="ARBA00022617"/>
    </source>
</evidence>
<dbReference type="InterPro" id="IPR001128">
    <property type="entry name" value="Cyt_P450"/>
</dbReference>
<dbReference type="PROSITE" id="PS00086">
    <property type="entry name" value="CYTOCHROME_P450"/>
    <property type="match status" value="1"/>
</dbReference>
<dbReference type="Gene3D" id="1.10.630.10">
    <property type="entry name" value="Cytochrome P450"/>
    <property type="match status" value="1"/>
</dbReference>
<dbReference type="GO" id="GO:0004497">
    <property type="term" value="F:monooxygenase activity"/>
    <property type="evidence" value="ECO:0007669"/>
    <property type="project" value="UniProtKB-KW"/>
</dbReference>
<dbReference type="PRINTS" id="PR00385">
    <property type="entry name" value="P450"/>
</dbReference>
<organism evidence="9">
    <name type="scientific">Corallococcus coralloides</name>
    <name type="common">Myxococcus coralloides</name>
    <dbReference type="NCBI Taxonomy" id="184914"/>
    <lineage>
        <taxon>Bacteria</taxon>
        <taxon>Pseudomonadati</taxon>
        <taxon>Myxococcota</taxon>
        <taxon>Myxococcia</taxon>
        <taxon>Myxococcales</taxon>
        <taxon>Cystobacterineae</taxon>
        <taxon>Myxococcaceae</taxon>
        <taxon>Corallococcus</taxon>
    </lineage>
</organism>
<evidence type="ECO:0000256" key="1">
    <source>
        <dbReference type="ARBA" id="ARBA00010617"/>
    </source>
</evidence>
<keyword evidence="6 8" id="KW-0503">Monooxygenase</keyword>
<dbReference type="InterPro" id="IPR002401">
    <property type="entry name" value="Cyt_P450_E_grp-I"/>
</dbReference>
<dbReference type="InterPro" id="IPR036396">
    <property type="entry name" value="Cyt_P450_sf"/>
</dbReference>
<dbReference type="InterPro" id="IPR050196">
    <property type="entry name" value="Cytochrome_P450_Monoox"/>
</dbReference>
<evidence type="ECO:0000313" key="10">
    <source>
        <dbReference type="EMBL" id="QAT84746.1"/>
    </source>
</evidence>
<keyword evidence="5 7" id="KW-0408">Iron</keyword>
<dbReference type="GO" id="GO:0020037">
    <property type="term" value="F:heme binding"/>
    <property type="evidence" value="ECO:0007669"/>
    <property type="project" value="InterPro"/>
</dbReference>
<reference evidence="9" key="1">
    <citation type="journal article" date="2010" name="ChemBioChem">
        <title>Biosynthesis of the myxobacterial antibiotic corallopyronin A.</title>
        <authorList>
            <person name="Erol O."/>
            <person name="Schaberle T.F."/>
            <person name="Schmitz A."/>
            <person name="Rachid S."/>
            <person name="Gurgui C."/>
            <person name="El Omari M."/>
            <person name="Lohr F."/>
            <person name="Kehraus S."/>
            <person name="Piel J."/>
            <person name="Muller R."/>
            <person name="Konig G.M."/>
        </authorList>
    </citation>
    <scope>NUCLEOTIDE SEQUENCE</scope>
    <source>
        <strain evidence="9">B035</strain>
    </source>
</reference>
<dbReference type="GO" id="GO:0016705">
    <property type="term" value="F:oxidoreductase activity, acting on paired donors, with incorporation or reduction of molecular oxygen"/>
    <property type="evidence" value="ECO:0007669"/>
    <property type="project" value="InterPro"/>
</dbReference>
<evidence type="ECO:0000256" key="6">
    <source>
        <dbReference type="ARBA" id="ARBA00023033"/>
    </source>
</evidence>
<name>D7RK18_CORCK</name>
<dbReference type="RefSeq" id="WP_128796635.1">
    <property type="nucleotide sequence ID" value="NZ_CP034669.1"/>
</dbReference>
<dbReference type="PRINTS" id="PR00463">
    <property type="entry name" value="EP450I"/>
</dbReference>
<dbReference type="PANTHER" id="PTHR24291">
    <property type="entry name" value="CYTOCHROME P450 FAMILY 4"/>
    <property type="match status" value="1"/>
</dbReference>
<evidence type="ECO:0000256" key="3">
    <source>
        <dbReference type="ARBA" id="ARBA00022723"/>
    </source>
</evidence>
<keyword evidence="2 7" id="KW-0349">Heme</keyword>
<proteinExistence type="inferred from homology"/>
<evidence type="ECO:0000256" key="4">
    <source>
        <dbReference type="ARBA" id="ARBA00023002"/>
    </source>
</evidence>
<dbReference type="PANTHER" id="PTHR24291:SF50">
    <property type="entry name" value="BIFUNCTIONAL ALBAFLAVENONE MONOOXYGENASE_TERPENE SYNTHASE"/>
    <property type="match status" value="1"/>
</dbReference>
<sequence length="449" mass="50241">MSSRLPPGPRFPPLQMVRFTKDATRFFEDCAKRCGDPFTMTLPLGTVVVTGSPQVTQQIFAADPNIFEPMAKVPMEPLIGENSLLLIGGDRHKRERRLIMPAFHGERMRTYGALMQEAALRQLEGKKPGATLTAQQITQAISMEVIIRAVFGVEGAARVERFRHVLEAYLENYTPSLAMMPVLRRQFGGMGPWARFQRHAVELDVMLTEEIAARRASGEKREDVLSMLLAAKDENGEPMTDVEVKDELRTMLVAGHETTAVSMTWGMYFLHRAPEALAKLRQELAAFPTAPDAETLSKLPYLSAVCDESLRLNPVFYLVSRKLREPFTLAGYELPAGTGLMVAITLTHSRPETFPEPERFQPERFLGRRYSPFEYVPFGGGARRCIGAAFALYEMKVTLGTLLWAHRFELVNDTEVRPIRRNVTAVPHEDIPLRYTGLAVPARVAAPAA</sequence>
<comment type="cofactor">
    <cofactor evidence="7">
        <name>heme</name>
        <dbReference type="ChEBI" id="CHEBI:30413"/>
    </cofactor>
</comment>
<dbReference type="GO" id="GO:0005506">
    <property type="term" value="F:iron ion binding"/>
    <property type="evidence" value="ECO:0007669"/>
    <property type="project" value="InterPro"/>
</dbReference>
<dbReference type="CDD" id="cd11053">
    <property type="entry name" value="CYP110-like"/>
    <property type="match status" value="1"/>
</dbReference>
<keyword evidence="4 8" id="KW-0560">Oxidoreductase</keyword>